<keyword evidence="1" id="KW-0614">Plasmid</keyword>
<gene>
    <name evidence="1" type="ORF">C1C91_23410</name>
</gene>
<name>A0A7D5UKR3_AERCA</name>
<dbReference type="Proteomes" id="UP000266778">
    <property type="component" value="Plasmid pAeca2"/>
</dbReference>
<proteinExistence type="predicted"/>
<organism evidence="1 2">
    <name type="scientific">Aeromonas caviae</name>
    <name type="common">Aeromonas punctata</name>
    <dbReference type="NCBI Taxonomy" id="648"/>
    <lineage>
        <taxon>Bacteria</taxon>
        <taxon>Pseudomonadati</taxon>
        <taxon>Pseudomonadota</taxon>
        <taxon>Gammaproteobacteria</taxon>
        <taxon>Aeromonadales</taxon>
        <taxon>Aeromonadaceae</taxon>
        <taxon>Aeromonas</taxon>
    </lineage>
</organism>
<reference evidence="1 2" key="1">
    <citation type="submission" date="2019-04" db="EMBL/GenBank/DDBJ databases">
        <title>Novel transposon Tn6433 variants accelerate the dissemination of tet(E) in Aeromonas under oxytetracycline stresses.</title>
        <authorList>
            <person name="Shi Y."/>
            <person name="Tian Z."/>
            <person name="Zhang Y."/>
            <person name="Zhang H."/>
            <person name="Yang M."/>
        </authorList>
    </citation>
    <scope>NUCLEOTIDE SEQUENCE [LARGE SCALE GENOMIC DNA]</scope>
    <source>
        <strain evidence="1 2">T25-39</strain>
        <plasmid evidence="2">paeca2</plasmid>
    </source>
</reference>
<evidence type="ECO:0000313" key="2">
    <source>
        <dbReference type="Proteomes" id="UP000266778"/>
    </source>
</evidence>
<geneLocation type="plasmid" evidence="2">
    <name>paeca2</name>
</geneLocation>
<dbReference type="AlphaFoldDB" id="A0A7D5UKR3"/>
<protein>
    <submittedName>
        <fullName evidence="1">Uncharacterized protein</fullName>
    </submittedName>
</protein>
<sequence>MDMEAMKEEIRRAMDGFGGSDVTRAAACLAMEDLEPAEGENWGWVREVLSGCPEARIAALVVRQELEERNILSRAQAQVHFEHWLTTNAPYLSILWDFEKRELSIPMVKSYLATASHGQAIMCRFAAAVWQGSNDYQFDLIRSAGVLDDEQRAAIAAWFTAPFWP</sequence>
<evidence type="ECO:0000313" key="1">
    <source>
        <dbReference type="EMBL" id="QLI60520.1"/>
    </source>
</evidence>
<accession>A0A7D5UKR3</accession>
<dbReference type="EMBL" id="CP039628">
    <property type="protein sequence ID" value="QLI60520.1"/>
    <property type="molecule type" value="Genomic_DNA"/>
</dbReference>